<name>A0A7T1AN08_ATRLM</name>
<dbReference type="InterPro" id="IPR036918">
    <property type="entry name" value="Pyrv_Knase_C_sf"/>
</dbReference>
<dbReference type="Pfam" id="PF02887">
    <property type="entry name" value="PK_C"/>
    <property type="match status" value="1"/>
</dbReference>
<organism evidence="2 3">
    <name type="scientific">Atribacter laminatus</name>
    <dbReference type="NCBI Taxonomy" id="2847778"/>
    <lineage>
        <taxon>Bacteria</taxon>
        <taxon>Pseudomonadati</taxon>
        <taxon>Atribacterota</taxon>
        <taxon>Atribacteria</taxon>
        <taxon>Atribacterales</taxon>
        <taxon>Atribacteraceae</taxon>
        <taxon>Atribacter</taxon>
    </lineage>
</organism>
<gene>
    <name evidence="2" type="ORF">RT761_02120</name>
</gene>
<keyword evidence="3" id="KW-1185">Reference proteome</keyword>
<reference evidence="2 3" key="1">
    <citation type="journal article" date="2021" name="Nat. Commun.">
        <title>Isolation of a member of the candidate phylum Atribacteria reveals a unique cell membrane structure.</title>
        <authorList>
            <person name="Taiki K."/>
            <person name="Nobu M.K."/>
            <person name="Kusada H."/>
            <person name="Meng X.-Y."/>
            <person name="Hosoki N."/>
            <person name="Uematsu K."/>
            <person name="Yoshioka H."/>
            <person name="Kamagata Y."/>
            <person name="Tamaki H."/>
        </authorList>
    </citation>
    <scope>NUCLEOTIDE SEQUENCE [LARGE SCALE GENOMIC DNA]</scope>
    <source>
        <strain evidence="2 3">RT761</strain>
    </source>
</reference>
<evidence type="ECO:0000313" key="3">
    <source>
        <dbReference type="Proteomes" id="UP000594463"/>
    </source>
</evidence>
<dbReference type="InterPro" id="IPR015074">
    <property type="entry name" value="DUF1867"/>
</dbReference>
<dbReference type="AlphaFoldDB" id="A0A7T1AN08"/>
<proteinExistence type="predicted"/>
<dbReference type="Proteomes" id="UP000594463">
    <property type="component" value="Chromosome"/>
</dbReference>
<evidence type="ECO:0000313" key="2">
    <source>
        <dbReference type="EMBL" id="QPM68893.1"/>
    </source>
</evidence>
<feature type="domain" description="Pyruvate kinase C-terminal" evidence="1">
    <location>
        <begin position="19"/>
        <end position="165"/>
    </location>
</feature>
<dbReference type="EMBL" id="CP065383">
    <property type="protein sequence ID" value="QPM68893.1"/>
    <property type="molecule type" value="Genomic_DNA"/>
</dbReference>
<dbReference type="PIRSF" id="PIRSF016138">
    <property type="entry name" value="UCP016138"/>
    <property type="match status" value="1"/>
</dbReference>
<protein>
    <recommendedName>
        <fullName evidence="1">Pyruvate kinase C-terminal domain-containing protein</fullName>
    </recommendedName>
</protein>
<dbReference type="RefSeq" id="WP_218111384.1">
    <property type="nucleotide sequence ID" value="NZ_CP065383.1"/>
</dbReference>
<dbReference type="SUPFAM" id="SSF52935">
    <property type="entry name" value="PK C-terminal domain-like"/>
    <property type="match status" value="1"/>
</dbReference>
<dbReference type="InterPro" id="IPR015795">
    <property type="entry name" value="Pyrv_Knase_C"/>
</dbReference>
<dbReference type="Gene3D" id="3.40.1380.20">
    <property type="entry name" value="Pyruvate kinase, C-terminal domain"/>
    <property type="match status" value="1"/>
</dbReference>
<sequence length="190" mass="20852">MERPVIYYDQTGPENTELTLQAARKRALDLGISNLIVASTHGDTGFKALEIFKNTKIQIIIVGISCSYKSEGWDMSDSVRNQLEEQGAKVVISHHVLSDDIIGGVSEQGIPHPHKIISETLRRFSQGVKVAVEITIMAAEAGVINTDHEVISIGGTHQGADTALVVKPSYARNFYDFEIREIIAKPRIPS</sequence>
<dbReference type="KEGG" id="alam:RT761_02120"/>
<evidence type="ECO:0000259" key="1">
    <source>
        <dbReference type="Pfam" id="PF02887"/>
    </source>
</evidence>
<accession>A0A7T1AN08</accession>